<dbReference type="GO" id="GO:0000785">
    <property type="term" value="C:chromatin"/>
    <property type="evidence" value="ECO:0007669"/>
    <property type="project" value="TreeGrafter"/>
</dbReference>
<protein>
    <recommendedName>
        <fullName evidence="8">Xylanolytic transcriptional activator regulatory domain-containing protein</fullName>
    </recommendedName>
</protein>
<keyword evidence="10" id="KW-1185">Reference proteome</keyword>
<keyword evidence="2" id="KW-0479">Metal-binding</keyword>
<proteinExistence type="predicted"/>
<evidence type="ECO:0000256" key="4">
    <source>
        <dbReference type="ARBA" id="ARBA00022771"/>
    </source>
</evidence>
<dbReference type="PANTHER" id="PTHR40626:SF36">
    <property type="entry name" value="TRANSCRIPTION FACTOR WITH C2H2 AND ZN(2)-CYS(6) DNA BINDING DOMAIN (EUROFUNG)"/>
    <property type="match status" value="1"/>
</dbReference>
<dbReference type="RefSeq" id="XP_035345713.1">
    <property type="nucleotide sequence ID" value="XM_035489820.1"/>
</dbReference>
<evidence type="ECO:0000256" key="2">
    <source>
        <dbReference type="ARBA" id="ARBA00022723"/>
    </source>
</evidence>
<dbReference type="AlphaFoldDB" id="A0A7H8R194"/>
<feature type="region of interest" description="Disordered" evidence="7">
    <location>
        <begin position="21"/>
        <end position="52"/>
    </location>
</feature>
<keyword evidence="3" id="KW-0677">Repeat</keyword>
<dbReference type="EMBL" id="CP055900">
    <property type="protein sequence ID" value="QKX59535.1"/>
    <property type="molecule type" value="Genomic_DNA"/>
</dbReference>
<keyword evidence="4" id="KW-0863">Zinc-finger</keyword>
<keyword evidence="6" id="KW-0539">Nucleus</keyword>
<evidence type="ECO:0000256" key="7">
    <source>
        <dbReference type="SAM" id="MobiDB-lite"/>
    </source>
</evidence>
<feature type="compositionally biased region" description="Polar residues" evidence="7">
    <location>
        <begin position="23"/>
        <end position="39"/>
    </location>
</feature>
<evidence type="ECO:0000256" key="3">
    <source>
        <dbReference type="ARBA" id="ARBA00022737"/>
    </source>
</evidence>
<dbReference type="Pfam" id="PF04082">
    <property type="entry name" value="Fungal_trans"/>
    <property type="match status" value="1"/>
</dbReference>
<evidence type="ECO:0000313" key="9">
    <source>
        <dbReference type="EMBL" id="QKX59535.1"/>
    </source>
</evidence>
<dbReference type="GO" id="GO:0000981">
    <property type="term" value="F:DNA-binding transcription factor activity, RNA polymerase II-specific"/>
    <property type="evidence" value="ECO:0007669"/>
    <property type="project" value="InterPro"/>
</dbReference>
<evidence type="ECO:0000259" key="8">
    <source>
        <dbReference type="Pfam" id="PF04082"/>
    </source>
</evidence>
<evidence type="ECO:0000313" key="10">
    <source>
        <dbReference type="Proteomes" id="UP000509510"/>
    </source>
</evidence>
<reference evidence="10" key="1">
    <citation type="submission" date="2020-06" db="EMBL/GenBank/DDBJ databases">
        <title>A chromosome-scale genome assembly of Talaromyces rugulosus W13939.</title>
        <authorList>
            <person name="Wang B."/>
            <person name="Guo L."/>
            <person name="Ye K."/>
            <person name="Wang L."/>
        </authorList>
    </citation>
    <scope>NUCLEOTIDE SEQUENCE [LARGE SCALE GENOMIC DNA]</scope>
    <source>
        <strain evidence="10">W13939</strain>
    </source>
</reference>
<sequence length="331" mass="38060">MQWKSSLRSLFKPGNSVLVAPRTSGQPNYQHTPYASSTHLGPVHDSGLTEKSPRTNLPYIQAYFEKFHPNWPFLHRATFDPDHEPAFLLQSVIMMGFWVIGDENSQRAAMSLHENLTLSIYQQKDKWDISTQHSQQQQYQDGTSGSFSSWLIATYQGILLHIIFALLTSSKDQLDFQLTRPLPEIPTQLLVALVHNCLKRNMFFYPSMLAQFNSTSVPEVFTWLGIEEVKRFALALYKVCRQCRVDDTRLLDSDMFSNSRREPHWQGGCLLSLFDLQFALPDSDELWHASSDLAARVAENPGVYSNKNIEENWISQTSRLLQPNEGEFQWI</sequence>
<dbReference type="GO" id="GO:0005634">
    <property type="term" value="C:nucleus"/>
    <property type="evidence" value="ECO:0007669"/>
    <property type="project" value="UniProtKB-SubCell"/>
</dbReference>
<accession>A0A7H8R194</accession>
<dbReference type="GO" id="GO:0006351">
    <property type="term" value="P:DNA-templated transcription"/>
    <property type="evidence" value="ECO:0007669"/>
    <property type="project" value="InterPro"/>
</dbReference>
<dbReference type="InterPro" id="IPR007219">
    <property type="entry name" value="XnlR_reg_dom"/>
</dbReference>
<evidence type="ECO:0000256" key="5">
    <source>
        <dbReference type="ARBA" id="ARBA00022833"/>
    </source>
</evidence>
<name>A0A7H8R194_TALRU</name>
<dbReference type="GO" id="GO:0000978">
    <property type="term" value="F:RNA polymerase II cis-regulatory region sequence-specific DNA binding"/>
    <property type="evidence" value="ECO:0007669"/>
    <property type="project" value="InterPro"/>
</dbReference>
<dbReference type="InterPro" id="IPR051059">
    <property type="entry name" value="VerF-like"/>
</dbReference>
<evidence type="ECO:0000256" key="6">
    <source>
        <dbReference type="ARBA" id="ARBA00023242"/>
    </source>
</evidence>
<evidence type="ECO:0000256" key="1">
    <source>
        <dbReference type="ARBA" id="ARBA00004123"/>
    </source>
</evidence>
<keyword evidence="5" id="KW-0862">Zinc</keyword>
<organism evidence="9 10">
    <name type="scientific">Talaromyces rugulosus</name>
    <name type="common">Penicillium rugulosum</name>
    <dbReference type="NCBI Taxonomy" id="121627"/>
    <lineage>
        <taxon>Eukaryota</taxon>
        <taxon>Fungi</taxon>
        <taxon>Dikarya</taxon>
        <taxon>Ascomycota</taxon>
        <taxon>Pezizomycotina</taxon>
        <taxon>Eurotiomycetes</taxon>
        <taxon>Eurotiomycetidae</taxon>
        <taxon>Eurotiales</taxon>
        <taxon>Trichocomaceae</taxon>
        <taxon>Talaromyces</taxon>
        <taxon>Talaromyces sect. Islandici</taxon>
    </lineage>
</organism>
<gene>
    <name evidence="9" type="ORF">TRUGW13939_06669</name>
</gene>
<dbReference type="Proteomes" id="UP000509510">
    <property type="component" value="Chromosome III"/>
</dbReference>
<dbReference type="OrthoDB" id="10261408at2759"/>
<comment type="subcellular location">
    <subcellularLocation>
        <location evidence="1">Nucleus</location>
    </subcellularLocation>
</comment>
<feature type="domain" description="Xylanolytic transcriptional activator regulatory" evidence="8">
    <location>
        <begin position="60"/>
        <end position="148"/>
    </location>
</feature>
<dbReference type="GO" id="GO:0008270">
    <property type="term" value="F:zinc ion binding"/>
    <property type="evidence" value="ECO:0007669"/>
    <property type="project" value="UniProtKB-KW"/>
</dbReference>
<dbReference type="PANTHER" id="PTHR40626">
    <property type="entry name" value="MIP31509P"/>
    <property type="match status" value="1"/>
</dbReference>
<dbReference type="KEGG" id="trg:TRUGW13939_06669"/>
<dbReference type="GeneID" id="55994164"/>